<sequence length="47" mass="5293">MITQFDTDRPHVLLGMGGKAAHRRQRLNADRPKDRMTAWVVTDSADG</sequence>
<dbReference type="EMBL" id="BSRZ01000005">
    <property type="protein sequence ID" value="GLW64573.1"/>
    <property type="molecule type" value="Genomic_DNA"/>
</dbReference>
<gene>
    <name evidence="1" type="ORF">Arub01_28170</name>
</gene>
<evidence type="ECO:0000313" key="2">
    <source>
        <dbReference type="Proteomes" id="UP001165124"/>
    </source>
</evidence>
<keyword evidence="2" id="KW-1185">Reference proteome</keyword>
<dbReference type="RefSeq" id="WP_157406788.1">
    <property type="nucleotide sequence ID" value="NZ_BSRZ01000005.1"/>
</dbReference>
<protein>
    <submittedName>
        <fullName evidence="1">Uncharacterized protein</fullName>
    </submittedName>
</protein>
<evidence type="ECO:0000313" key="1">
    <source>
        <dbReference type="EMBL" id="GLW64573.1"/>
    </source>
</evidence>
<name>A0A9W6PX35_9ACTN</name>
<comment type="caution">
    <text evidence="1">The sequence shown here is derived from an EMBL/GenBank/DDBJ whole genome shotgun (WGS) entry which is preliminary data.</text>
</comment>
<organism evidence="1 2">
    <name type="scientific">Actinomadura rubrobrunea</name>
    <dbReference type="NCBI Taxonomy" id="115335"/>
    <lineage>
        <taxon>Bacteria</taxon>
        <taxon>Bacillati</taxon>
        <taxon>Actinomycetota</taxon>
        <taxon>Actinomycetes</taxon>
        <taxon>Streptosporangiales</taxon>
        <taxon>Thermomonosporaceae</taxon>
        <taxon>Actinomadura</taxon>
    </lineage>
</organism>
<dbReference type="Proteomes" id="UP001165124">
    <property type="component" value="Unassembled WGS sequence"/>
</dbReference>
<accession>A0A9W6PX35</accession>
<dbReference type="AlphaFoldDB" id="A0A9W6PX35"/>
<reference evidence="1" key="1">
    <citation type="submission" date="2023-02" db="EMBL/GenBank/DDBJ databases">
        <title>Actinomadura rubrobrunea NBRC 14622.</title>
        <authorList>
            <person name="Ichikawa N."/>
            <person name="Sato H."/>
            <person name="Tonouchi N."/>
        </authorList>
    </citation>
    <scope>NUCLEOTIDE SEQUENCE</scope>
    <source>
        <strain evidence="1">NBRC 14622</strain>
    </source>
</reference>
<proteinExistence type="predicted"/>